<keyword evidence="4" id="KW-1185">Reference proteome</keyword>
<evidence type="ECO:0000313" key="3">
    <source>
        <dbReference type="EMBL" id="RXJ64392.1"/>
    </source>
</evidence>
<dbReference type="InterPro" id="IPR054828">
    <property type="entry name" value="Vit_B12_bind_prot"/>
</dbReference>
<comment type="caution">
    <text evidence="3">The sequence shown here is derived from an EMBL/GenBank/DDBJ whole genome shotgun (WGS) entry which is preliminary data.</text>
</comment>
<evidence type="ECO:0000259" key="2">
    <source>
        <dbReference type="PROSITE" id="PS50983"/>
    </source>
</evidence>
<evidence type="ECO:0000313" key="4">
    <source>
        <dbReference type="Proteomes" id="UP000290191"/>
    </source>
</evidence>
<dbReference type="OrthoDB" id="9787830at2"/>
<dbReference type="SUPFAM" id="SSF53807">
    <property type="entry name" value="Helical backbone' metal receptor"/>
    <property type="match status" value="1"/>
</dbReference>
<reference evidence="3 4" key="1">
    <citation type="submission" date="2017-10" db="EMBL/GenBank/DDBJ databases">
        <title>Genomics of the genus Arcobacter.</title>
        <authorList>
            <person name="Perez-Cataluna A."/>
            <person name="Figueras M.J."/>
        </authorList>
    </citation>
    <scope>NUCLEOTIDE SEQUENCE [LARGE SCALE GENOMIC DNA]</scope>
    <source>
        <strain evidence="3 4">DSM 24636</strain>
    </source>
</reference>
<proteinExistence type="predicted"/>
<dbReference type="Proteomes" id="UP000290191">
    <property type="component" value="Unassembled WGS sequence"/>
</dbReference>
<dbReference type="GO" id="GO:0071281">
    <property type="term" value="P:cellular response to iron ion"/>
    <property type="evidence" value="ECO:0007669"/>
    <property type="project" value="TreeGrafter"/>
</dbReference>
<protein>
    <submittedName>
        <fullName evidence="3">ABC transporter substrate-binding protein</fullName>
    </submittedName>
</protein>
<dbReference type="STRING" id="877500.GCA_000935065_02767"/>
<dbReference type="PANTHER" id="PTHR30535">
    <property type="entry name" value="VITAMIN B12-BINDING PROTEIN"/>
    <property type="match status" value="1"/>
</dbReference>
<dbReference type="EMBL" id="PDKO01000001">
    <property type="protein sequence ID" value="RXJ64392.1"/>
    <property type="molecule type" value="Genomic_DNA"/>
</dbReference>
<dbReference type="AlphaFoldDB" id="A0A4Q0Y2V5"/>
<gene>
    <name evidence="3" type="ORF">CRV06_00085</name>
</gene>
<sequence>MKKIVWILIFYINLFAGERIVTLSPSLNEIVFALGSGKDIVANTLHSDYPKESESIPKVGGYASISLEKILLSKPTLVFAQNYDEELLLNLKKLSLNYYSFKTNNLDSIKTTIKKIAKILHKENKASKIIKEIDSSLEALKNIVKDKTFMIVISPKLDLDRTIYISGNNLYFNDIIKYSGNSNAYKSKSDAQPVVNMEKIINMNPDVVVLLAPFMHKQKLTKEQLKANWYKLPITASKNKDIYVIDKDYAGIPSNRVVNFINDFKKILEDVKNK</sequence>
<organism evidence="3 4">
    <name type="scientific">Halarcobacter anaerophilus</name>
    <dbReference type="NCBI Taxonomy" id="877500"/>
    <lineage>
        <taxon>Bacteria</taxon>
        <taxon>Pseudomonadati</taxon>
        <taxon>Campylobacterota</taxon>
        <taxon>Epsilonproteobacteria</taxon>
        <taxon>Campylobacterales</taxon>
        <taxon>Arcobacteraceae</taxon>
        <taxon>Halarcobacter</taxon>
    </lineage>
</organism>
<dbReference type="PANTHER" id="PTHR30535:SF34">
    <property type="entry name" value="MOLYBDATE-BINDING PROTEIN MOLA"/>
    <property type="match status" value="1"/>
</dbReference>
<feature type="domain" description="Fe/B12 periplasmic-binding" evidence="2">
    <location>
        <begin position="19"/>
        <end position="272"/>
    </location>
</feature>
<keyword evidence="1" id="KW-0732">Signal</keyword>
<name>A0A4Q0Y2V5_9BACT</name>
<dbReference type="Gene3D" id="3.40.50.1980">
    <property type="entry name" value="Nitrogenase molybdenum iron protein domain"/>
    <property type="match status" value="2"/>
</dbReference>
<dbReference type="InterPro" id="IPR050902">
    <property type="entry name" value="ABC_Transporter_SBP"/>
</dbReference>
<dbReference type="InterPro" id="IPR002491">
    <property type="entry name" value="ABC_transptr_periplasmic_BD"/>
</dbReference>
<dbReference type="NCBIfam" id="NF038402">
    <property type="entry name" value="TroA_like"/>
    <property type="match status" value="1"/>
</dbReference>
<dbReference type="Pfam" id="PF01497">
    <property type="entry name" value="Peripla_BP_2"/>
    <property type="match status" value="1"/>
</dbReference>
<dbReference type="RefSeq" id="WP_044418649.1">
    <property type="nucleotide sequence ID" value="NZ_CP041070.1"/>
</dbReference>
<accession>A0A4Q0Y2V5</accession>
<evidence type="ECO:0000256" key="1">
    <source>
        <dbReference type="ARBA" id="ARBA00022729"/>
    </source>
</evidence>
<dbReference type="PROSITE" id="PS50983">
    <property type="entry name" value="FE_B12_PBP"/>
    <property type="match status" value="1"/>
</dbReference>